<gene>
    <name evidence="1" type="ORF">SAMN04489717_2981</name>
</gene>
<dbReference type="Proteomes" id="UP000198983">
    <property type="component" value="Chromosome I"/>
</dbReference>
<evidence type="ECO:0000313" key="2">
    <source>
        <dbReference type="Proteomes" id="UP000198983"/>
    </source>
</evidence>
<proteinExistence type="predicted"/>
<protein>
    <submittedName>
        <fullName evidence="1">Uncharacterized protein</fullName>
    </submittedName>
</protein>
<keyword evidence="2" id="KW-1185">Reference proteome</keyword>
<dbReference type="EMBL" id="LT629732">
    <property type="protein sequence ID" value="SDS52912.1"/>
    <property type="molecule type" value="Genomic_DNA"/>
</dbReference>
<name>A0A1H1SY50_9ACTN</name>
<accession>A0A1H1SY50</accession>
<dbReference type="AlphaFoldDB" id="A0A1H1SY50"/>
<sequence length="147" mass="16147">MTDVFGPNTRGVLHLISHLNRVTGAQIDEVVAAWRRQSRSERALAWASLGHGTTPAERRAILDAAVQARRDAMAAAQRHQRTEWAFWAAAWDAAAAVAAGDRMEEENFRVLVEPLAATLPWLRDRTPTRLSRDGLQATIASLGGRDA</sequence>
<dbReference type="OrthoDB" id="4222509at2"/>
<dbReference type="STRING" id="117157.SAMN04489717_2981"/>
<organism evidence="1 2">
    <name type="scientific">Actinopolymorpha singaporensis</name>
    <dbReference type="NCBI Taxonomy" id="117157"/>
    <lineage>
        <taxon>Bacteria</taxon>
        <taxon>Bacillati</taxon>
        <taxon>Actinomycetota</taxon>
        <taxon>Actinomycetes</taxon>
        <taxon>Propionibacteriales</taxon>
        <taxon>Actinopolymorphaceae</taxon>
        <taxon>Actinopolymorpha</taxon>
    </lineage>
</organism>
<evidence type="ECO:0000313" key="1">
    <source>
        <dbReference type="EMBL" id="SDS52912.1"/>
    </source>
</evidence>
<reference evidence="1 2" key="1">
    <citation type="submission" date="2016-10" db="EMBL/GenBank/DDBJ databases">
        <authorList>
            <person name="de Groot N.N."/>
        </authorList>
    </citation>
    <scope>NUCLEOTIDE SEQUENCE [LARGE SCALE GENOMIC DNA]</scope>
    <source>
        <strain evidence="1 2">DSM 22024</strain>
    </source>
</reference>
<dbReference type="RefSeq" id="WP_092654201.1">
    <property type="nucleotide sequence ID" value="NZ_LT629732.1"/>
</dbReference>